<feature type="domain" description="TonB-dependent receptor-like beta-barrel" evidence="14">
    <location>
        <begin position="365"/>
        <end position="902"/>
    </location>
</feature>
<evidence type="ECO:0000256" key="8">
    <source>
        <dbReference type="ARBA" id="ARBA00023065"/>
    </source>
</evidence>
<keyword evidence="10 12" id="KW-0472">Membrane</keyword>
<dbReference type="InterPro" id="IPR036942">
    <property type="entry name" value="Beta-barrel_TonB_sf"/>
</dbReference>
<dbReference type="InterPro" id="IPR037066">
    <property type="entry name" value="Plug_dom_sf"/>
</dbReference>
<evidence type="ECO:0000256" key="5">
    <source>
        <dbReference type="ARBA" id="ARBA00022692"/>
    </source>
</evidence>
<evidence type="ECO:0000259" key="14">
    <source>
        <dbReference type="Pfam" id="PF00593"/>
    </source>
</evidence>
<dbReference type="Proteomes" id="UP000321533">
    <property type="component" value="Chromosome"/>
</dbReference>
<dbReference type="Pfam" id="PF00593">
    <property type="entry name" value="TonB_dep_Rec_b-barrel"/>
    <property type="match status" value="1"/>
</dbReference>
<keyword evidence="7" id="KW-0408">Iron</keyword>
<evidence type="ECO:0000256" key="12">
    <source>
        <dbReference type="PROSITE-ProRule" id="PRU01360"/>
    </source>
</evidence>
<reference evidence="16 17" key="1">
    <citation type="journal article" date="2016" name="Int. J. Syst. Evol. Microbiol.">
        <title>Panacibacter ginsenosidivorans gen. nov., sp. nov., with ginsenoside converting activity isolated from soil of a ginseng field.</title>
        <authorList>
            <person name="Siddiqi M.Z."/>
            <person name="Muhammad Shafi S."/>
            <person name="Choi K.D."/>
            <person name="Im W.T."/>
        </authorList>
    </citation>
    <scope>NUCLEOTIDE SEQUENCE [LARGE SCALE GENOMIC DNA]</scope>
    <source>
        <strain evidence="16 17">Gsoil1550</strain>
    </source>
</reference>
<dbReference type="Gene3D" id="2.40.170.20">
    <property type="entry name" value="TonB-dependent receptor, beta-barrel domain"/>
    <property type="match status" value="1"/>
</dbReference>
<dbReference type="InterPro" id="IPR008969">
    <property type="entry name" value="CarboxyPept-like_regulatory"/>
</dbReference>
<keyword evidence="4" id="KW-0410">Iron transport</keyword>
<keyword evidence="8" id="KW-0406">Ion transport</keyword>
<evidence type="ECO:0000256" key="6">
    <source>
        <dbReference type="ARBA" id="ARBA00022729"/>
    </source>
</evidence>
<keyword evidence="5 12" id="KW-0812">Transmembrane</keyword>
<evidence type="ECO:0000256" key="1">
    <source>
        <dbReference type="ARBA" id="ARBA00004571"/>
    </source>
</evidence>
<dbReference type="PANTHER" id="PTHR32552:SF89">
    <property type="entry name" value="CATECHOLATE SIDEROPHORE RECEPTOR FIU"/>
    <property type="match status" value="1"/>
</dbReference>
<keyword evidence="9 13" id="KW-0798">TonB box</keyword>
<evidence type="ECO:0000256" key="13">
    <source>
        <dbReference type="RuleBase" id="RU003357"/>
    </source>
</evidence>
<evidence type="ECO:0000256" key="9">
    <source>
        <dbReference type="ARBA" id="ARBA00023077"/>
    </source>
</evidence>
<name>A0A5B8V800_9BACT</name>
<organism evidence="16 17">
    <name type="scientific">Panacibacter ginsenosidivorans</name>
    <dbReference type="NCBI Taxonomy" id="1813871"/>
    <lineage>
        <taxon>Bacteria</taxon>
        <taxon>Pseudomonadati</taxon>
        <taxon>Bacteroidota</taxon>
        <taxon>Chitinophagia</taxon>
        <taxon>Chitinophagales</taxon>
        <taxon>Chitinophagaceae</taxon>
        <taxon>Panacibacter</taxon>
    </lineage>
</organism>
<evidence type="ECO:0000259" key="15">
    <source>
        <dbReference type="Pfam" id="PF07715"/>
    </source>
</evidence>
<keyword evidence="3 12" id="KW-1134">Transmembrane beta strand</keyword>
<evidence type="ECO:0000256" key="3">
    <source>
        <dbReference type="ARBA" id="ARBA00022452"/>
    </source>
</evidence>
<sequence>MYQKKPANFFANCLRIPLTIFMLLITLCAFTQTGSISGKVMDSSGNPLTGATVKIKGTKQITKTNEQGVFSFENISVASTVIVSYVGYDDKEIKLSADRKDVTITLEQKSAETQEVIVTGVFDKRTALQSSIAISTLKSTDIAKLAPNSAADLLSYTPGVYVNSAVGEINNTVFSRGVNANQFAVAGGNGYYYVSLMEDGLPVSNLSSGNIVSDYFYRADATLSRLESVRGGSASITGANAPGGIFNYVSKTGQTSSNELTYKFGLEGDGRNPFHRLDANFGGKLGNNWYYNFGGFYRNAEGARSPGYALNKGGQIKANLLKTFSTGSLKIFAKYLNDKNGLPQNLPAKNYDKPQLVAGFGAADTYMLPEGGSVQPLWGPDKSYTFDPANLTHSTDAMLGAELNLNLGKGWSLTNSFKVDNKNVEQNLTIMSSPTGLDNFFTYALMGMVGPGTFTFSDRNTKQALATVQCDFDPTIPGPPFRYTIVNNNLPAQSVMQNGVLFNFTSYSKSKLNEVMDQLVFNKKAGKQSISFGTFIASSHVTTVPNGTGNTSIRAIQNKPIPLDIIWVNGFTGQTQQVTNAQGYAQLSGGRFSFNTYDATQTQLSGFVADGIQLSPKLNLDLGVRYDLFKVNGSNNIGKENPNSAEGGVDGDPNTLYDNYYFVKGTDVPYNTTLNTFSYSAGINYQINNANAIYARFSNGQKAPDMQFYFDNYNNTAASPETKAQNVMQIEAGYKFKSSKITGSIIPFYSRLSNIPVSSIGQDTTGFAYFTPVVFNTISTFGVEAEANVFFTKNFSVRTGLTVQSSKATTWQSWVMGENGKQDDALVNNNGNTAENVPSLMFTLVPTYSFKKGYVFVAGKYMGKRSANMANTFSLPGFLETNLGAGYNFTSKFSISANINNLFNTFGVMNWSATTENSLIDGFSHNSFTPERRAANPNSIYSVLAIQPRAYFISATYKF</sequence>
<keyword evidence="11 12" id="KW-0998">Cell outer membrane</keyword>
<evidence type="ECO:0000256" key="2">
    <source>
        <dbReference type="ARBA" id="ARBA00022448"/>
    </source>
</evidence>
<feature type="domain" description="TonB-dependent receptor plug" evidence="15">
    <location>
        <begin position="129"/>
        <end position="245"/>
    </location>
</feature>
<accession>A0A5B8V800</accession>
<evidence type="ECO:0000313" key="17">
    <source>
        <dbReference type="Proteomes" id="UP000321533"/>
    </source>
</evidence>
<dbReference type="InterPro" id="IPR000531">
    <property type="entry name" value="Beta-barrel_TonB"/>
</dbReference>
<evidence type="ECO:0000256" key="11">
    <source>
        <dbReference type="ARBA" id="ARBA00023237"/>
    </source>
</evidence>
<dbReference type="SUPFAM" id="SSF56935">
    <property type="entry name" value="Porins"/>
    <property type="match status" value="1"/>
</dbReference>
<dbReference type="RefSeq" id="WP_147188636.1">
    <property type="nucleotide sequence ID" value="NZ_CP042435.1"/>
</dbReference>
<keyword evidence="2 12" id="KW-0813">Transport</keyword>
<dbReference type="PANTHER" id="PTHR32552">
    <property type="entry name" value="FERRICHROME IRON RECEPTOR-RELATED"/>
    <property type="match status" value="1"/>
</dbReference>
<keyword evidence="17" id="KW-1185">Reference proteome</keyword>
<dbReference type="EMBL" id="CP042435">
    <property type="protein sequence ID" value="QEC66836.1"/>
    <property type="molecule type" value="Genomic_DNA"/>
</dbReference>
<evidence type="ECO:0000256" key="10">
    <source>
        <dbReference type="ARBA" id="ARBA00023136"/>
    </source>
</evidence>
<dbReference type="Gene3D" id="2.170.130.10">
    <property type="entry name" value="TonB-dependent receptor, plug domain"/>
    <property type="match status" value="1"/>
</dbReference>
<dbReference type="InterPro" id="IPR039426">
    <property type="entry name" value="TonB-dep_rcpt-like"/>
</dbReference>
<dbReference type="Pfam" id="PF07715">
    <property type="entry name" value="Plug"/>
    <property type="match status" value="1"/>
</dbReference>
<proteinExistence type="inferred from homology"/>
<dbReference type="InterPro" id="IPR012910">
    <property type="entry name" value="Plug_dom"/>
</dbReference>
<dbReference type="AlphaFoldDB" id="A0A5B8V800"/>
<comment type="similarity">
    <text evidence="12 13">Belongs to the TonB-dependent receptor family.</text>
</comment>
<dbReference type="SUPFAM" id="SSF49464">
    <property type="entry name" value="Carboxypeptidase regulatory domain-like"/>
    <property type="match status" value="1"/>
</dbReference>
<keyword evidence="16" id="KW-0675">Receptor</keyword>
<evidence type="ECO:0000256" key="4">
    <source>
        <dbReference type="ARBA" id="ARBA00022496"/>
    </source>
</evidence>
<comment type="subcellular location">
    <subcellularLocation>
        <location evidence="1 12">Cell outer membrane</location>
        <topology evidence="1 12">Multi-pass membrane protein</topology>
    </subcellularLocation>
</comment>
<dbReference type="OrthoDB" id="9782587at2"/>
<evidence type="ECO:0000256" key="7">
    <source>
        <dbReference type="ARBA" id="ARBA00023004"/>
    </source>
</evidence>
<gene>
    <name evidence="16" type="ORF">FRZ67_05785</name>
</gene>
<evidence type="ECO:0000313" key="16">
    <source>
        <dbReference type="EMBL" id="QEC66836.1"/>
    </source>
</evidence>
<dbReference type="GO" id="GO:0009279">
    <property type="term" value="C:cell outer membrane"/>
    <property type="evidence" value="ECO:0007669"/>
    <property type="project" value="UniProtKB-SubCell"/>
</dbReference>
<dbReference type="PROSITE" id="PS52016">
    <property type="entry name" value="TONB_DEPENDENT_REC_3"/>
    <property type="match status" value="1"/>
</dbReference>
<dbReference type="Pfam" id="PF13715">
    <property type="entry name" value="CarbopepD_reg_2"/>
    <property type="match status" value="1"/>
</dbReference>
<dbReference type="GO" id="GO:0015344">
    <property type="term" value="F:siderophore uptake transmembrane transporter activity"/>
    <property type="evidence" value="ECO:0007669"/>
    <property type="project" value="TreeGrafter"/>
</dbReference>
<keyword evidence="6" id="KW-0732">Signal</keyword>
<dbReference type="Gene3D" id="2.60.40.1120">
    <property type="entry name" value="Carboxypeptidase-like, regulatory domain"/>
    <property type="match status" value="1"/>
</dbReference>
<dbReference type="KEGG" id="pgin:FRZ67_05785"/>
<protein>
    <submittedName>
        <fullName evidence="16">TonB-dependent receptor</fullName>
    </submittedName>
</protein>